<evidence type="ECO:0000256" key="5">
    <source>
        <dbReference type="ARBA" id="ARBA00023054"/>
    </source>
</evidence>
<keyword evidence="5" id="KW-0175">Coiled coil</keyword>
<dbReference type="Proteomes" id="UP000728185">
    <property type="component" value="Unassembled WGS sequence"/>
</dbReference>
<feature type="domain" description="Ionotropic glutamate receptor L-glutamate and glycine-binding" evidence="14">
    <location>
        <begin position="4"/>
        <end position="67"/>
    </location>
</feature>
<dbReference type="FunFam" id="3.40.190.10:FF:000078">
    <property type="entry name" value="glutamate receptor ionotropic, NMDA 3B"/>
    <property type="match status" value="1"/>
</dbReference>
<evidence type="ECO:0000313" key="16">
    <source>
        <dbReference type="Proteomes" id="UP000728185"/>
    </source>
</evidence>
<dbReference type="Gene3D" id="1.10.287.70">
    <property type="match status" value="1"/>
</dbReference>
<dbReference type="GO" id="GO:0043226">
    <property type="term" value="C:organelle"/>
    <property type="evidence" value="ECO:0007669"/>
    <property type="project" value="UniProtKB-ARBA"/>
</dbReference>
<evidence type="ECO:0000256" key="3">
    <source>
        <dbReference type="ARBA" id="ARBA00022692"/>
    </source>
</evidence>
<evidence type="ECO:0000313" key="15">
    <source>
        <dbReference type="EMBL" id="KAA0185794.1"/>
    </source>
</evidence>
<dbReference type="EMBL" id="LUCM01010219">
    <property type="protein sequence ID" value="KAA0185794.1"/>
    <property type="molecule type" value="Genomic_DNA"/>
</dbReference>
<dbReference type="SMART" id="SM00918">
    <property type="entry name" value="Lig_chan-Glu_bd"/>
    <property type="match status" value="1"/>
</dbReference>
<keyword evidence="8" id="KW-0675">Receptor</keyword>
<dbReference type="PANTHER" id="PTHR18966">
    <property type="entry name" value="IONOTROPIC GLUTAMATE RECEPTOR"/>
    <property type="match status" value="1"/>
</dbReference>
<keyword evidence="2" id="KW-0813">Transport</keyword>
<keyword evidence="4 12" id="KW-1133">Transmembrane helix</keyword>
<keyword evidence="3 12" id="KW-0812">Transmembrane</keyword>
<evidence type="ECO:0000256" key="2">
    <source>
        <dbReference type="ARBA" id="ARBA00022448"/>
    </source>
</evidence>
<evidence type="ECO:0000256" key="6">
    <source>
        <dbReference type="ARBA" id="ARBA00023065"/>
    </source>
</evidence>
<proteinExistence type="predicted"/>
<accession>A0A8E0VEY7</accession>
<evidence type="ECO:0000256" key="9">
    <source>
        <dbReference type="ARBA" id="ARBA00023180"/>
    </source>
</evidence>
<sequence length="392" mass="44866">MDAPIIVRGRLDENNRIHDAAGLGVDILNAMADRFNFRYELYVPKDGQYGYLGPNGEWTGLIGDLINGNIDMAIGILTITRERDAVIDFLGPIITSGLSTMISIPPPTSKLFQMYEPFEITTWLLTFTCIVFTGIVIYLLNHYSPFSAWNLRLPGADSDEVSFVENMWFTMRSMLRQREFTLDIDQFELTVNLHCQYVFFFGFNKMNLCVFEKYLSCLFRMNRTDSTLHYDVSANEMFPLAFSARSLVICYWFLILTWHACWQATMTAFFSQNNLALPVHSIKELANQKSVRPVILDGTSNYNFFKNSQDDTVYGKIYKMVEEDNITVYTASQALELLKQDRNLALICDRNLLQSIVNTNRDQFFLLDETVGENPASFAVPLGAEYGPAFED</sequence>
<evidence type="ECO:0000256" key="7">
    <source>
        <dbReference type="ARBA" id="ARBA00023136"/>
    </source>
</evidence>
<evidence type="ECO:0000256" key="1">
    <source>
        <dbReference type="ARBA" id="ARBA00004141"/>
    </source>
</evidence>
<evidence type="ECO:0000259" key="14">
    <source>
        <dbReference type="SMART" id="SM00918"/>
    </source>
</evidence>
<dbReference type="GO" id="GO:0005886">
    <property type="term" value="C:plasma membrane"/>
    <property type="evidence" value="ECO:0007669"/>
    <property type="project" value="UniProtKB-ARBA"/>
</dbReference>
<evidence type="ECO:0000256" key="12">
    <source>
        <dbReference type="SAM" id="Phobius"/>
    </source>
</evidence>
<keyword evidence="7 12" id="KW-0472">Membrane</keyword>
<evidence type="ECO:0000256" key="10">
    <source>
        <dbReference type="ARBA" id="ARBA00023286"/>
    </source>
</evidence>
<dbReference type="SMART" id="SM00079">
    <property type="entry name" value="PBPe"/>
    <property type="match status" value="1"/>
</dbReference>
<keyword evidence="16" id="KW-1185">Reference proteome</keyword>
<comment type="subcellular location">
    <subcellularLocation>
        <location evidence="1">Membrane</location>
        <topology evidence="1">Multi-pass membrane protein</topology>
    </subcellularLocation>
</comment>
<evidence type="ECO:0000256" key="8">
    <source>
        <dbReference type="ARBA" id="ARBA00023170"/>
    </source>
</evidence>
<feature type="domain" description="Ionotropic glutamate receptor C-terminal" evidence="13">
    <location>
        <begin position="4"/>
        <end position="392"/>
    </location>
</feature>
<evidence type="ECO:0000256" key="11">
    <source>
        <dbReference type="ARBA" id="ARBA00023303"/>
    </source>
</evidence>
<keyword evidence="9" id="KW-0325">Glycoprotein</keyword>
<dbReference type="OrthoDB" id="6268236at2759"/>
<dbReference type="InterPro" id="IPR015683">
    <property type="entry name" value="Ionotropic_Glu_rcpt"/>
</dbReference>
<keyword evidence="10" id="KW-1071">Ligand-gated ion channel</keyword>
<dbReference type="Gene3D" id="3.40.190.10">
    <property type="entry name" value="Periplasmic binding protein-like II"/>
    <property type="match status" value="1"/>
</dbReference>
<evidence type="ECO:0000259" key="13">
    <source>
        <dbReference type="SMART" id="SM00079"/>
    </source>
</evidence>
<organism evidence="15 16">
    <name type="scientific">Fasciolopsis buskii</name>
    <dbReference type="NCBI Taxonomy" id="27845"/>
    <lineage>
        <taxon>Eukaryota</taxon>
        <taxon>Metazoa</taxon>
        <taxon>Spiralia</taxon>
        <taxon>Lophotrochozoa</taxon>
        <taxon>Platyhelminthes</taxon>
        <taxon>Trematoda</taxon>
        <taxon>Digenea</taxon>
        <taxon>Plagiorchiida</taxon>
        <taxon>Echinostomata</taxon>
        <taxon>Echinostomatoidea</taxon>
        <taxon>Fasciolidae</taxon>
        <taxon>Fasciolopsis</taxon>
    </lineage>
</organism>
<dbReference type="GO" id="GO:0015276">
    <property type="term" value="F:ligand-gated monoatomic ion channel activity"/>
    <property type="evidence" value="ECO:0007669"/>
    <property type="project" value="InterPro"/>
</dbReference>
<keyword evidence="6" id="KW-0406">Ion transport</keyword>
<name>A0A8E0VEY7_9TREM</name>
<dbReference type="InterPro" id="IPR001320">
    <property type="entry name" value="Iontro_rcpt_C"/>
</dbReference>
<comment type="caution">
    <text evidence="15">The sequence shown here is derived from an EMBL/GenBank/DDBJ whole genome shotgun (WGS) entry which is preliminary data.</text>
</comment>
<dbReference type="SUPFAM" id="SSF53850">
    <property type="entry name" value="Periplasmic binding protein-like II"/>
    <property type="match status" value="1"/>
</dbReference>
<gene>
    <name evidence="15" type="ORF">FBUS_08443</name>
</gene>
<feature type="transmembrane region" description="Helical" evidence="12">
    <location>
        <begin position="120"/>
        <end position="140"/>
    </location>
</feature>
<protein>
    <submittedName>
        <fullName evidence="15">Uncharacterized protein</fullName>
    </submittedName>
</protein>
<dbReference type="AlphaFoldDB" id="A0A8E0VEY7"/>
<reference evidence="15" key="1">
    <citation type="submission" date="2019-05" db="EMBL/GenBank/DDBJ databases">
        <title>Annotation for the trematode Fasciolopsis buski.</title>
        <authorList>
            <person name="Choi Y.-J."/>
        </authorList>
    </citation>
    <scope>NUCLEOTIDE SEQUENCE</scope>
    <source>
        <strain evidence="15">HT</strain>
        <tissue evidence="15">Whole worm</tissue>
    </source>
</reference>
<evidence type="ECO:0000256" key="4">
    <source>
        <dbReference type="ARBA" id="ARBA00022989"/>
    </source>
</evidence>
<keyword evidence="11" id="KW-0407">Ion channel</keyword>
<dbReference type="InterPro" id="IPR019594">
    <property type="entry name" value="Glu/Gly-bd"/>
</dbReference>
<dbReference type="Pfam" id="PF10613">
    <property type="entry name" value="Lig_chan-Glu_bd"/>
    <property type="match status" value="1"/>
</dbReference>